<evidence type="ECO:0000256" key="4">
    <source>
        <dbReference type="ARBA" id="ARBA00022729"/>
    </source>
</evidence>
<dbReference type="InterPro" id="IPR043504">
    <property type="entry name" value="Peptidase_S1_PA_chymotrypsin"/>
</dbReference>
<evidence type="ECO:0000256" key="6">
    <source>
        <dbReference type="ARBA" id="ARBA00023026"/>
    </source>
</evidence>
<accession>K0R222</accession>
<dbReference type="SUPFAM" id="SSF50494">
    <property type="entry name" value="Trypsin-like serine proteases"/>
    <property type="match status" value="1"/>
</dbReference>
<keyword evidence="4" id="KW-0732">Signal</keyword>
<feature type="non-terminal residue" evidence="7">
    <location>
        <position position="1"/>
    </location>
</feature>
<evidence type="ECO:0000313" key="8">
    <source>
        <dbReference type="Proteomes" id="UP000266841"/>
    </source>
</evidence>
<evidence type="ECO:0000256" key="2">
    <source>
        <dbReference type="ARBA" id="ARBA00022438"/>
    </source>
</evidence>
<evidence type="ECO:0000313" key="7">
    <source>
        <dbReference type="EMBL" id="EJK46080.1"/>
    </source>
</evidence>
<evidence type="ECO:0000256" key="5">
    <source>
        <dbReference type="ARBA" id="ARBA00022801"/>
    </source>
</evidence>
<keyword evidence="5" id="KW-0378">Hydrolase</keyword>
<keyword evidence="6" id="KW-0843">Virulence</keyword>
<dbReference type="Gene3D" id="2.40.10.10">
    <property type="entry name" value="Trypsin-like serine proteases"/>
    <property type="match status" value="1"/>
</dbReference>
<keyword evidence="2" id="KW-0031">Aminopeptidase</keyword>
<keyword evidence="3" id="KW-0645">Protease</keyword>
<keyword evidence="8" id="KW-1185">Reference proteome</keyword>
<evidence type="ECO:0000256" key="3">
    <source>
        <dbReference type="ARBA" id="ARBA00022670"/>
    </source>
</evidence>
<dbReference type="GO" id="GO:0006508">
    <property type="term" value="P:proteolysis"/>
    <property type="evidence" value="ECO:0007669"/>
    <property type="project" value="UniProtKB-KW"/>
</dbReference>
<dbReference type="InterPro" id="IPR019500">
    <property type="entry name" value="Pep_S46"/>
</dbReference>
<dbReference type="OrthoDB" id="188521at2759"/>
<comment type="caution">
    <text evidence="7">The sequence shown here is derived from an EMBL/GenBank/DDBJ whole genome shotgun (WGS) entry which is preliminary data.</text>
</comment>
<evidence type="ECO:0000256" key="1">
    <source>
        <dbReference type="ARBA" id="ARBA00010491"/>
    </source>
</evidence>
<dbReference type="Proteomes" id="UP000266841">
    <property type="component" value="Unassembled WGS sequence"/>
</dbReference>
<proteinExistence type="inferred from homology"/>
<dbReference type="GO" id="GO:0070009">
    <property type="term" value="F:serine-type aminopeptidase activity"/>
    <property type="evidence" value="ECO:0007669"/>
    <property type="project" value="InterPro"/>
</dbReference>
<dbReference type="OMA" id="VFTNHHC"/>
<sequence>CDVVEMIPNKSYVLFTYKRLRDVRIVYVPPKSLGNFGGDTDNFEWPRHTADFTLLRAYVPPPNGDSDSSGSWDGYHPDNVPYDSSSSFIRVRKPSPSTNIRENDMVFLLGFPGSTMRYAPTPRLRYADEVAVPKMVKDFSRKLQLIDRFEGDSPEAALKMGSTKKGLANELKRSKGKLVMMRKLKLLEERSAEEGLLVEATAAAVTTKGEKSVAEILERLEGIYDSFRSAEAIASALNSLRGIYGGSAFLAAAHSIHEYLAEEKAKPDSDRETTYRKRNLPFLTKRLTKRLKDVYLPHEEELVKDCVAVLDQLRASGGHQDDDLLKTCLGGISETVLKDGETAAKAVVEGASKLSSMSMDPELDLLTEVFSEEDDSDNDTDKSASWLEDPFVKVAASLFAVYKRDKDATKALISERDSLLAKLLEYQQEFVSSSNGEQESYPDCNGSLRISAGFVQGYQASDAVLHTPQTTLSGLLDKATEAKLGSSDTDEYGDSEFHCPDRLYQRLEEDAGARDVNVCLLYSTDTVGGNSGSPVMNSKGELVAINFDRQRQGLMNEYKWSSKYSRSIGVDVRYILWLIGDYDGATHLVDELIATE</sequence>
<dbReference type="Pfam" id="PF10459">
    <property type="entry name" value="Peptidase_S46"/>
    <property type="match status" value="1"/>
</dbReference>
<dbReference type="PANTHER" id="PTHR38469">
    <property type="entry name" value="PERIPLASMIC PEPTIDASE SUBFAMILY S1B"/>
    <property type="match status" value="1"/>
</dbReference>
<dbReference type="AlphaFoldDB" id="K0R222"/>
<organism evidence="7 8">
    <name type="scientific">Thalassiosira oceanica</name>
    <name type="common">Marine diatom</name>
    <dbReference type="NCBI Taxonomy" id="159749"/>
    <lineage>
        <taxon>Eukaryota</taxon>
        <taxon>Sar</taxon>
        <taxon>Stramenopiles</taxon>
        <taxon>Ochrophyta</taxon>
        <taxon>Bacillariophyta</taxon>
        <taxon>Coscinodiscophyceae</taxon>
        <taxon>Thalassiosirophycidae</taxon>
        <taxon>Thalassiosirales</taxon>
        <taxon>Thalassiosiraceae</taxon>
        <taxon>Thalassiosira</taxon>
    </lineage>
</organism>
<name>K0R222_THAOC</name>
<reference evidence="7 8" key="1">
    <citation type="journal article" date="2012" name="Genome Biol.">
        <title>Genome and low-iron response of an oceanic diatom adapted to chronic iron limitation.</title>
        <authorList>
            <person name="Lommer M."/>
            <person name="Specht M."/>
            <person name="Roy A.S."/>
            <person name="Kraemer L."/>
            <person name="Andreson R."/>
            <person name="Gutowska M.A."/>
            <person name="Wolf J."/>
            <person name="Bergner S.V."/>
            <person name="Schilhabel M.B."/>
            <person name="Klostermeier U.C."/>
            <person name="Beiko R.G."/>
            <person name="Rosenstiel P."/>
            <person name="Hippler M."/>
            <person name="Laroche J."/>
        </authorList>
    </citation>
    <scope>NUCLEOTIDE SEQUENCE [LARGE SCALE GENOMIC DNA]</scope>
    <source>
        <strain evidence="7 8">CCMP1005</strain>
    </source>
</reference>
<evidence type="ECO:0008006" key="9">
    <source>
        <dbReference type="Google" id="ProtNLM"/>
    </source>
</evidence>
<comment type="similarity">
    <text evidence="1">Belongs to the peptidase S46 family.</text>
</comment>
<dbReference type="GO" id="GO:0008239">
    <property type="term" value="F:dipeptidyl-peptidase activity"/>
    <property type="evidence" value="ECO:0007669"/>
    <property type="project" value="InterPro"/>
</dbReference>
<dbReference type="InterPro" id="IPR009003">
    <property type="entry name" value="Peptidase_S1_PA"/>
</dbReference>
<protein>
    <recommendedName>
        <fullName evidence="9">Serine protease</fullName>
    </recommendedName>
</protein>
<dbReference type="PANTHER" id="PTHR38469:SF1">
    <property type="entry name" value="PERIPLASMIC PEPTIDASE SUBFAMILY S1B"/>
    <property type="match status" value="1"/>
</dbReference>
<dbReference type="EMBL" id="AGNL01048012">
    <property type="protein sequence ID" value="EJK46080.1"/>
    <property type="molecule type" value="Genomic_DNA"/>
</dbReference>
<gene>
    <name evidence="7" type="ORF">THAOC_35275</name>
</gene>
<dbReference type="eggNOG" id="ENOG502R25E">
    <property type="taxonomic scope" value="Eukaryota"/>
</dbReference>